<protein>
    <recommendedName>
        <fullName evidence="6">Calcium-binding protein</fullName>
    </recommendedName>
</protein>
<dbReference type="PRINTS" id="PR00313">
    <property type="entry name" value="CABNDNGRPT"/>
</dbReference>
<dbReference type="InterPro" id="IPR001343">
    <property type="entry name" value="Hemolysn_Ca-bd"/>
</dbReference>
<evidence type="ECO:0000313" key="5">
    <source>
        <dbReference type="Proteomes" id="UP001017257"/>
    </source>
</evidence>
<dbReference type="InterPro" id="IPR050557">
    <property type="entry name" value="RTX_toxin/Mannuronan_C5-epim"/>
</dbReference>
<name>A0ABY5RLU7_9HYPH</name>
<dbReference type="InterPro" id="IPR011049">
    <property type="entry name" value="Serralysin-like_metalloprot_C"/>
</dbReference>
<feature type="compositionally biased region" description="Gly residues" evidence="3">
    <location>
        <begin position="122"/>
        <end position="154"/>
    </location>
</feature>
<sequence length="538" mass="52772">MKLAYNLWEEMARLQARVLAGTVLAGTANGGGISSPTDGGSSGGGISGGGEVTLEVADRVMIEGKLHDVIVINGQRYAIDPANPNGSPAYRLGEGADGGATATLDATFHDRIRFGEVPSSGADGGTGGGIDGGAGDGGSGGGAGDGGSSGGTDDGGTTVQQTNVVLKLADGSYLTAAMTLGSTGSDFLHQAGFVYGGAGNDSIVGYSGNDIIDGGNGNDWMDGGAGSDVMDGRSGWDVVSYQSAASGITVDLTSNANSGAAAGDRILNVEVLQGSNHADRLTGLDRGNGSGVQLYGEGGDDGLTGKAGGDALFGGAGNDWLDGGPGGDLLDGGAGWDVLSYQSATGGVVVDLTGNQNGGAAAGDQVSNIEVLQGSNYADTLTSIDRGGGSGAQLYGEGGNDTLYGRGGGDYLFGGAGDDLLDSGFGDDVLSGGAGADTFRFSTGLGAGNVDTLQDLSLAQGDRILLSRSVFAGAGYDALAGAAFTLGTAATTAVHRIVYDQETGDLFYDADGVGGAAQVKFAVLANHASLTAANFQIL</sequence>
<dbReference type="PANTHER" id="PTHR38340">
    <property type="entry name" value="S-LAYER PROTEIN"/>
    <property type="match status" value="1"/>
</dbReference>
<keyword evidence="2" id="KW-0964">Secreted</keyword>
<dbReference type="Proteomes" id="UP001017257">
    <property type="component" value="Chromosome"/>
</dbReference>
<organism evidence="4 5">
    <name type="scientific">Microvirga terrae</name>
    <dbReference type="NCBI Taxonomy" id="2740529"/>
    <lineage>
        <taxon>Bacteria</taxon>
        <taxon>Pseudomonadati</taxon>
        <taxon>Pseudomonadota</taxon>
        <taxon>Alphaproteobacteria</taxon>
        <taxon>Hyphomicrobiales</taxon>
        <taxon>Methylobacteriaceae</taxon>
        <taxon>Microvirga</taxon>
    </lineage>
</organism>
<keyword evidence="5" id="KW-1185">Reference proteome</keyword>
<evidence type="ECO:0000256" key="2">
    <source>
        <dbReference type="ARBA" id="ARBA00022525"/>
    </source>
</evidence>
<dbReference type="InterPro" id="IPR018511">
    <property type="entry name" value="Hemolysin-typ_Ca-bd_CS"/>
</dbReference>
<dbReference type="EMBL" id="CP102845">
    <property type="protein sequence ID" value="UVF18211.1"/>
    <property type="molecule type" value="Genomic_DNA"/>
</dbReference>
<dbReference type="Gene3D" id="2.150.10.10">
    <property type="entry name" value="Serralysin-like metalloprotease, C-terminal"/>
    <property type="match status" value="2"/>
</dbReference>
<comment type="subcellular location">
    <subcellularLocation>
        <location evidence="1">Secreted</location>
    </subcellularLocation>
</comment>
<accession>A0ABY5RLU7</accession>
<evidence type="ECO:0000256" key="3">
    <source>
        <dbReference type="SAM" id="MobiDB-lite"/>
    </source>
</evidence>
<reference evidence="4" key="1">
    <citation type="submission" date="2022-08" db="EMBL/GenBank/DDBJ databases">
        <title>Microvirga terrae sp. nov., isolated from soil.</title>
        <authorList>
            <person name="Kim K.H."/>
            <person name="Seo Y.L."/>
            <person name="Kim J.M."/>
            <person name="Lee J.K."/>
            <person name="Han D.M."/>
            <person name="Jeon C.O."/>
        </authorList>
    </citation>
    <scope>NUCLEOTIDE SEQUENCE</scope>
    <source>
        <strain evidence="4">R24</strain>
    </source>
</reference>
<evidence type="ECO:0000313" key="4">
    <source>
        <dbReference type="EMBL" id="UVF18211.1"/>
    </source>
</evidence>
<feature type="region of interest" description="Disordered" evidence="3">
    <location>
        <begin position="115"/>
        <end position="158"/>
    </location>
</feature>
<dbReference type="SUPFAM" id="SSF51120">
    <property type="entry name" value="beta-Roll"/>
    <property type="match status" value="3"/>
</dbReference>
<dbReference type="Pfam" id="PF00353">
    <property type="entry name" value="HemolysinCabind"/>
    <property type="match status" value="3"/>
</dbReference>
<dbReference type="RefSeq" id="WP_259060115.1">
    <property type="nucleotide sequence ID" value="NZ_CP102845.1"/>
</dbReference>
<evidence type="ECO:0000256" key="1">
    <source>
        <dbReference type="ARBA" id="ARBA00004613"/>
    </source>
</evidence>
<dbReference type="PROSITE" id="PS00330">
    <property type="entry name" value="HEMOLYSIN_CALCIUM"/>
    <property type="match status" value="6"/>
</dbReference>
<evidence type="ECO:0008006" key="6">
    <source>
        <dbReference type="Google" id="ProtNLM"/>
    </source>
</evidence>
<dbReference type="PANTHER" id="PTHR38340:SF1">
    <property type="entry name" value="S-LAYER PROTEIN"/>
    <property type="match status" value="1"/>
</dbReference>
<proteinExistence type="predicted"/>
<gene>
    <name evidence="4" type="ORF">HPT29_017050</name>
</gene>